<dbReference type="InterPro" id="IPR058543">
    <property type="entry name" value="Beta-prop_RSE1/DDB1/CPSF1_2nd"/>
</dbReference>
<dbReference type="InterPro" id="IPR050358">
    <property type="entry name" value="RSE1/DDB1/CFT1"/>
</dbReference>
<sequence length="1269" mass="138598">MKIVSTFHPSSSVLSSAKCRLSERNLEHLVVAKLNRLDVYSLRPHGLQHECGVDVWGKICSVKALPISEYDGRSNIVVMIAHPEPELIILSYADSEGATPELKVKKQIPLFERSPRLAEFFTDFLIHPSGNLAVVSCYTGKLKIITLKGGAYQNDFDVSLPELNVFSLAFLPNADEDYTLGILYLDIQGCLQLCARDIDTENQEVSSQHSTLLQSTWISEKVIPFPKDSPPQLIVVNSDVSAGGGSDKDAFSGGVLVVGGRQILLYEFASKDSQEKQRGKRKRLEIKKKSLDPSESSKARAKERERESRRRKPTASVEWPWSEVTSWCNIDQDTSRILIGDSFGRLSLLSLSNVNQLGMILVPLGEASSPTTLTYLTNQIVYLGSHLGDSQLLQISQSATSGQESPLLVMPPETKTVSPGSLSNVPSKKGKEKAPTQDDMEVDDDHADEYSKGRVVDPEGSFISVLESYKSIAPIMDAVLVDTDGSGQNQIVTCSGGSNTGSINIVRNGADFKELAFVAGLTDVLGVWPVRSMYKDAVDSHLFVSTANGSHLFRINDLGSNISFEQMPSSGLTINKPTLAFSNLSKRERMEYIDSSLVVQVLQNGAFFFEWSSTTNTYEEKARWMPPERPQKPTPEIVAADINASQVALALSGGIVVVLNIESDTTNLRVVINHVTGSEISAITIHPLNTQKSFSTQLAVAYWTRNIVEIFKITRDGLQSTDSGKSPQLPAIVRSLMLYNFGTDKSPGPDHHPYLLAGLGDGSVATMSWKTGALTDRKVISLGCAPVHLSPCIVDGRKSVFAAGNRATIFYCEKGRLANSPIMLKEITSLCSLNAISFPSSLVLAGATGLFIGNVKDLNKMHIRSASFGLDNPRRIVHEPSLKALGVAFTRIEPSRIGNYEASASLFRLLDDNTLAVLGQYRCELDEEIVSLTTFTAAVGDQKKPFFCLGTLIYNAEENETSAGRLLIFTVTIASGKQSAMELSLVTTVDVNGCVFALRTVEERVVAAVNSSILLYRLEVSEEETPAPTFAFKKLAEWNHNYMVTSLSSFDDHIGAGDQISSVSLLKVVDKRLISMARDYGPLYPMAVEALSTKSLICANDTLNIIVFELTKNVRGEALEQVGNYHLADMVSKFIRGSLSSIDSTKAPLLVPETLYFTSSGRIGMIIDVKDRDFALHLTELQRNLGAALLGVGGVSHARYRAPKNTKGISDGDNAAFGFVDGDFLERYLDVVNQPEKLMCVMKGSSVPEELKLSQDEIVKVLEELQSLH</sequence>
<evidence type="ECO:0000256" key="3">
    <source>
        <dbReference type="SAM" id="MobiDB-lite"/>
    </source>
</evidence>
<protein>
    <recommendedName>
        <fullName evidence="9">DNA damage-binding protein 1</fullName>
    </recommendedName>
</protein>
<name>A0A8S0WGD0_CYCAE</name>
<evidence type="ECO:0000313" key="7">
    <source>
        <dbReference type="EMBL" id="CAA7261433.1"/>
    </source>
</evidence>
<comment type="caution">
    <text evidence="7">The sequence shown here is derived from an EMBL/GenBank/DDBJ whole genome shotgun (WGS) entry which is preliminary data.</text>
</comment>
<dbReference type="AlphaFoldDB" id="A0A8S0WGD0"/>
<dbReference type="PANTHER" id="PTHR10644">
    <property type="entry name" value="DNA REPAIR/RNA PROCESSING CPSF FAMILY"/>
    <property type="match status" value="1"/>
</dbReference>
<proteinExistence type="predicted"/>
<evidence type="ECO:0008006" key="9">
    <source>
        <dbReference type="Google" id="ProtNLM"/>
    </source>
</evidence>
<evidence type="ECO:0000256" key="2">
    <source>
        <dbReference type="ARBA" id="ARBA00023242"/>
    </source>
</evidence>
<feature type="region of interest" description="Disordered" evidence="3">
    <location>
        <begin position="403"/>
        <end position="453"/>
    </location>
</feature>
<dbReference type="Pfam" id="PF03178">
    <property type="entry name" value="CPSF_A"/>
    <property type="match status" value="1"/>
</dbReference>
<feature type="compositionally biased region" description="Basic and acidic residues" evidence="3">
    <location>
        <begin position="287"/>
        <end position="308"/>
    </location>
</feature>
<feature type="region of interest" description="Disordered" evidence="3">
    <location>
        <begin position="276"/>
        <end position="315"/>
    </location>
</feature>
<dbReference type="EMBL" id="CACVBS010000033">
    <property type="protein sequence ID" value="CAA7261433.1"/>
    <property type="molecule type" value="Genomic_DNA"/>
</dbReference>
<dbReference type="Pfam" id="PF10433">
    <property type="entry name" value="Beta-prop_RSE1_1st"/>
    <property type="match status" value="1"/>
</dbReference>
<dbReference type="InterPro" id="IPR004871">
    <property type="entry name" value="RSE1/DDB1/CPSF1_C"/>
</dbReference>
<feature type="domain" description="RSE1/DDB1/CPSF1 second beta-propeller" evidence="6">
    <location>
        <begin position="520"/>
        <end position="853"/>
    </location>
</feature>
<gene>
    <name evidence="7" type="ORF">AAE3_LOCUS3641</name>
</gene>
<dbReference type="OrthoDB" id="433457at2759"/>
<feature type="domain" description="RSE1/DDB1/CPSF1 first beta-propeller" evidence="5">
    <location>
        <begin position="13"/>
        <end position="399"/>
    </location>
</feature>
<comment type="subcellular location">
    <subcellularLocation>
        <location evidence="1">Nucleus</location>
    </subcellularLocation>
</comment>
<dbReference type="Gene3D" id="1.10.150.910">
    <property type="match status" value="1"/>
</dbReference>
<dbReference type="GO" id="GO:0003676">
    <property type="term" value="F:nucleic acid binding"/>
    <property type="evidence" value="ECO:0007669"/>
    <property type="project" value="InterPro"/>
</dbReference>
<dbReference type="SUPFAM" id="SSF82171">
    <property type="entry name" value="DPP6 N-terminal domain-like"/>
    <property type="match status" value="1"/>
</dbReference>
<dbReference type="InterPro" id="IPR018846">
    <property type="entry name" value="Beta-prop_RSE1/DDB1/CPSF1_1st"/>
</dbReference>
<dbReference type="Proteomes" id="UP000467700">
    <property type="component" value="Unassembled WGS sequence"/>
</dbReference>
<feature type="compositionally biased region" description="Acidic residues" evidence="3">
    <location>
        <begin position="438"/>
        <end position="447"/>
    </location>
</feature>
<evidence type="ECO:0000259" key="5">
    <source>
        <dbReference type="Pfam" id="PF10433"/>
    </source>
</evidence>
<reference evidence="7 8" key="1">
    <citation type="submission" date="2020-01" db="EMBL/GenBank/DDBJ databases">
        <authorList>
            <person name="Gupta K D."/>
        </authorList>
    </citation>
    <scope>NUCLEOTIDE SEQUENCE [LARGE SCALE GENOMIC DNA]</scope>
</reference>
<organism evidence="7 8">
    <name type="scientific">Cyclocybe aegerita</name>
    <name type="common">Black poplar mushroom</name>
    <name type="synonym">Agrocybe aegerita</name>
    <dbReference type="NCBI Taxonomy" id="1973307"/>
    <lineage>
        <taxon>Eukaryota</taxon>
        <taxon>Fungi</taxon>
        <taxon>Dikarya</taxon>
        <taxon>Basidiomycota</taxon>
        <taxon>Agaricomycotina</taxon>
        <taxon>Agaricomycetes</taxon>
        <taxon>Agaricomycetidae</taxon>
        <taxon>Agaricales</taxon>
        <taxon>Agaricineae</taxon>
        <taxon>Bolbitiaceae</taxon>
        <taxon>Cyclocybe</taxon>
    </lineage>
</organism>
<feature type="compositionally biased region" description="Polar residues" evidence="3">
    <location>
        <begin position="415"/>
        <end position="426"/>
    </location>
</feature>
<evidence type="ECO:0000259" key="4">
    <source>
        <dbReference type="Pfam" id="PF03178"/>
    </source>
</evidence>
<dbReference type="Gene3D" id="2.130.10.10">
    <property type="entry name" value="YVTN repeat-like/Quinoprotein amine dehydrogenase"/>
    <property type="match status" value="3"/>
</dbReference>
<dbReference type="InterPro" id="IPR015943">
    <property type="entry name" value="WD40/YVTN_repeat-like_dom_sf"/>
</dbReference>
<evidence type="ECO:0000256" key="1">
    <source>
        <dbReference type="ARBA" id="ARBA00004123"/>
    </source>
</evidence>
<evidence type="ECO:0000259" key="6">
    <source>
        <dbReference type="Pfam" id="PF23726"/>
    </source>
</evidence>
<keyword evidence="8" id="KW-1185">Reference proteome</keyword>
<keyword evidence="2" id="KW-0539">Nucleus</keyword>
<dbReference type="Pfam" id="PF23726">
    <property type="entry name" value="Beta-prop_RSE1_2nd"/>
    <property type="match status" value="1"/>
</dbReference>
<evidence type="ECO:0000313" key="8">
    <source>
        <dbReference type="Proteomes" id="UP000467700"/>
    </source>
</evidence>
<dbReference type="GO" id="GO:0005634">
    <property type="term" value="C:nucleus"/>
    <property type="evidence" value="ECO:0007669"/>
    <property type="project" value="UniProtKB-SubCell"/>
</dbReference>
<feature type="domain" description="RSE1/DDB1/CPSF1 C-terminal" evidence="4">
    <location>
        <begin position="905"/>
        <end position="1230"/>
    </location>
</feature>
<accession>A0A8S0WGD0</accession>